<dbReference type="AlphaFoldDB" id="A0A1I3EZK8"/>
<name>A0A1I3EZK8_SELRU</name>
<evidence type="ECO:0000313" key="2">
    <source>
        <dbReference type="Proteomes" id="UP000183639"/>
    </source>
</evidence>
<reference evidence="1 2" key="1">
    <citation type="submission" date="2016-10" db="EMBL/GenBank/DDBJ databases">
        <authorList>
            <person name="de Groot N.N."/>
        </authorList>
    </citation>
    <scope>NUCLEOTIDE SEQUENCE [LARGE SCALE GENOMIC DNA]</scope>
    <source>
        <strain evidence="1 2">Z108</strain>
    </source>
</reference>
<dbReference type="Pfam" id="PF16163">
    <property type="entry name" value="DUF4869"/>
    <property type="match status" value="1"/>
</dbReference>
<organism evidence="1 2">
    <name type="scientific">Selenomonas ruminantium</name>
    <dbReference type="NCBI Taxonomy" id="971"/>
    <lineage>
        <taxon>Bacteria</taxon>
        <taxon>Bacillati</taxon>
        <taxon>Bacillota</taxon>
        <taxon>Negativicutes</taxon>
        <taxon>Selenomonadales</taxon>
        <taxon>Selenomonadaceae</taxon>
        <taxon>Selenomonas</taxon>
    </lineage>
</organism>
<evidence type="ECO:0000313" key="1">
    <source>
        <dbReference type="EMBL" id="SFI04353.1"/>
    </source>
</evidence>
<dbReference type="Proteomes" id="UP000183639">
    <property type="component" value="Unassembled WGS sequence"/>
</dbReference>
<accession>A0A1I3EZK8</accession>
<proteinExistence type="predicted"/>
<sequence>MIQVLHVFYGDMPGVIFNTAVFFKNSYDDDWIVDDFSKRMIADVDKSEVLGTGVIDSPVLGKIAPERLSGGVKTLMLVKFMPEMVFNASACGNNCAKWLLKIAENEDRTVNLRNIMNFGEEPFAIHVINTDQVVHSMQELVPIAVRYV</sequence>
<dbReference type="InterPro" id="IPR032360">
    <property type="entry name" value="DUF4869"/>
</dbReference>
<dbReference type="EMBL" id="FOQK01000012">
    <property type="protein sequence ID" value="SFI04353.1"/>
    <property type="molecule type" value="Genomic_DNA"/>
</dbReference>
<gene>
    <name evidence="1" type="ORF">SAMN04487861_11248</name>
</gene>
<evidence type="ECO:0008006" key="3">
    <source>
        <dbReference type="Google" id="ProtNLM"/>
    </source>
</evidence>
<protein>
    <recommendedName>
        <fullName evidence="3">DUF4869 domain-containing protein</fullName>
    </recommendedName>
</protein>